<dbReference type="InterPro" id="IPR030127">
    <property type="entry name" value="MTSS1/MTSS2"/>
</dbReference>
<evidence type="ECO:0000313" key="5">
    <source>
        <dbReference type="Proteomes" id="UP000230066"/>
    </source>
</evidence>
<feature type="coiled-coil region" evidence="1">
    <location>
        <begin position="173"/>
        <end position="203"/>
    </location>
</feature>
<evidence type="ECO:0000256" key="1">
    <source>
        <dbReference type="SAM" id="Coils"/>
    </source>
</evidence>
<evidence type="ECO:0000259" key="3">
    <source>
        <dbReference type="PROSITE" id="PS51338"/>
    </source>
</evidence>
<feature type="region of interest" description="Disordered" evidence="2">
    <location>
        <begin position="708"/>
        <end position="739"/>
    </location>
</feature>
<feature type="domain" description="IMD" evidence="3">
    <location>
        <begin position="1"/>
        <end position="139"/>
    </location>
</feature>
<proteinExistence type="predicted"/>
<dbReference type="GO" id="GO:0030031">
    <property type="term" value="P:cell projection assembly"/>
    <property type="evidence" value="ECO:0007669"/>
    <property type="project" value="TreeGrafter"/>
</dbReference>
<organism evidence="4 5">
    <name type="scientific">Fasciola hepatica</name>
    <name type="common">Liver fluke</name>
    <dbReference type="NCBI Taxonomy" id="6192"/>
    <lineage>
        <taxon>Eukaryota</taxon>
        <taxon>Metazoa</taxon>
        <taxon>Spiralia</taxon>
        <taxon>Lophotrochozoa</taxon>
        <taxon>Platyhelminthes</taxon>
        <taxon>Trematoda</taxon>
        <taxon>Digenea</taxon>
        <taxon>Plagiorchiida</taxon>
        <taxon>Echinostomata</taxon>
        <taxon>Echinostomatoidea</taxon>
        <taxon>Fasciolidae</taxon>
        <taxon>Fasciola</taxon>
    </lineage>
</organism>
<feature type="region of interest" description="Disordered" evidence="2">
    <location>
        <begin position="530"/>
        <end position="554"/>
    </location>
</feature>
<feature type="compositionally biased region" description="Polar residues" evidence="2">
    <location>
        <begin position="403"/>
        <end position="420"/>
    </location>
</feature>
<dbReference type="PANTHER" id="PTHR15708:SF4">
    <property type="entry name" value="FI21477P1-RELATED"/>
    <property type="match status" value="1"/>
</dbReference>
<dbReference type="GO" id="GO:0007009">
    <property type="term" value="P:plasma membrane organization"/>
    <property type="evidence" value="ECO:0007669"/>
    <property type="project" value="InterPro"/>
</dbReference>
<dbReference type="PROSITE" id="PS51338">
    <property type="entry name" value="IMD"/>
    <property type="match status" value="1"/>
</dbReference>
<dbReference type="AlphaFoldDB" id="A0A4E0RUH2"/>
<sequence>MNHDSLLRVAPVSFSFTSQLANLKNTLTLWEDVVSKTMKLSAALRTVIQCIAGFLEAFQKIADSAYGSNCGLRELGGCMTRFCLRERGLESRLRTFNSQLMDCLAQPLADRLEEWRRTVAQLERENNKEWRRARSELQRVTSEASSASTHGDFGTTDNQNHLCQAQTGENVQLNFVQHDLAVKRRTLAELERANLRRAVVEERRRFAELITCLKPVLDSQTAIFNDVGPIDECIAAISKHVYDPNDLPSDTEQAVEEAADQVSASRERKLSDVRSVMRFGKAGTIGNFDSISLRRTPGHCSQLSLHSSVSASNSTWNSAASSIATAPRPSRGCPSPLNICPAVDNGEPRMYPQSPCSATSGFASGHGSNVVTDSFSLFEHVDNTQPCDVTSLGPSRLDSGVFDSSRSLGVNGTNSSSASNVDGEPPGYGSSSRLKSADQVQYCPSGPPRKSMGDREDDEEDEDVDGVGAGDGGATTEDTEDGETEDDEKVNAVNGGTNGGKPSSMLYPNQAIPAPVYTNLSELKRAAARKFRNPESASSTGNQPAPQGLSENATDTVGQISPYATASTGADLRRPINEVYAAMSLEPRSPKLPTAQGSVHVSEASVAATSVSASSSALPCAIVDTNDGGVRGNGIGATNYPGHAPCSNEGFITTQVNSGTSTFRRRQSEYAKRHPPDAATITGLGHMSRIMNFASATPAIVRRGSQACTDISGRNSGRPTNPPRRSSSVSREFSHTHHSTMTTEAMGVPGYFVPCTRSNGTEQQSGIQRVSSSVFAHPDSGMANQVTNGKDYWPTASVHGPRPNLIQLPPGGMIRPASTLSTTTIASTVSVGAGAPGMIPAFFSESPTPRSKGMPLTPPPLATVAAPSHSKTSQLMFGVKVLPSQIPALPLDPSSLSAAHHNQTVNRQVTRQQRYIADNSGGHYASASRLHRTPAEDGSTSFIE</sequence>
<feature type="compositionally biased region" description="Polar residues" evidence="2">
    <location>
        <begin position="708"/>
        <end position="731"/>
    </location>
</feature>
<feature type="region of interest" description="Disordered" evidence="2">
    <location>
        <begin position="922"/>
        <end position="944"/>
    </location>
</feature>
<dbReference type="GO" id="GO:0005543">
    <property type="term" value="F:phospholipid binding"/>
    <property type="evidence" value="ECO:0007669"/>
    <property type="project" value="TreeGrafter"/>
</dbReference>
<feature type="compositionally biased region" description="Acidic residues" evidence="2">
    <location>
        <begin position="455"/>
        <end position="465"/>
    </location>
</feature>
<dbReference type="PANTHER" id="PTHR15708">
    <property type="entry name" value="ACTIN BUNDLING/MISSING IN METASTASIS-RELATED"/>
    <property type="match status" value="1"/>
</dbReference>
<dbReference type="SUPFAM" id="SSF103657">
    <property type="entry name" value="BAR/IMD domain-like"/>
    <property type="match status" value="1"/>
</dbReference>
<accession>A0A4E0RUH2</accession>
<gene>
    <name evidence="4" type="ORF">D915_003463</name>
</gene>
<comment type="caution">
    <text evidence="4">The sequence shown here is derived from an EMBL/GenBank/DDBJ whole genome shotgun (WGS) entry which is preliminary data.</text>
</comment>
<keyword evidence="1" id="KW-0175">Coiled coil</keyword>
<dbReference type="GO" id="GO:0003779">
    <property type="term" value="F:actin binding"/>
    <property type="evidence" value="ECO:0007669"/>
    <property type="project" value="InterPro"/>
</dbReference>
<dbReference type="InterPro" id="IPR013606">
    <property type="entry name" value="I-BAR_dom"/>
</dbReference>
<feature type="compositionally biased region" description="Acidic residues" evidence="2">
    <location>
        <begin position="477"/>
        <end position="488"/>
    </location>
</feature>
<evidence type="ECO:0000313" key="4">
    <source>
        <dbReference type="EMBL" id="THD25468.1"/>
    </source>
</evidence>
<feature type="region of interest" description="Disordered" evidence="2">
    <location>
        <begin position="403"/>
        <end position="508"/>
    </location>
</feature>
<feature type="coiled-coil region" evidence="1">
    <location>
        <begin position="105"/>
        <end position="132"/>
    </location>
</feature>
<feature type="compositionally biased region" description="Polar residues" evidence="2">
    <location>
        <begin position="535"/>
        <end position="554"/>
    </location>
</feature>
<protein>
    <submittedName>
        <fullName evidence="4">Metastasis suppressor protein 1</fullName>
    </submittedName>
</protein>
<reference evidence="4" key="1">
    <citation type="submission" date="2019-03" db="EMBL/GenBank/DDBJ databases">
        <title>Improved annotation for the trematode Fasciola hepatica.</title>
        <authorList>
            <person name="Choi Y.-J."/>
            <person name="Martin J."/>
            <person name="Mitreva M."/>
        </authorList>
    </citation>
    <scope>NUCLEOTIDE SEQUENCE [LARGE SCALE GENOMIC DNA]</scope>
</reference>
<dbReference type="GO" id="GO:0009898">
    <property type="term" value="C:cytoplasmic side of plasma membrane"/>
    <property type="evidence" value="ECO:0007669"/>
    <property type="project" value="TreeGrafter"/>
</dbReference>
<dbReference type="GO" id="GO:0015629">
    <property type="term" value="C:actin cytoskeleton"/>
    <property type="evidence" value="ECO:0007669"/>
    <property type="project" value="TreeGrafter"/>
</dbReference>
<name>A0A4E0RUH2_FASHE</name>
<evidence type="ECO:0000256" key="2">
    <source>
        <dbReference type="SAM" id="MobiDB-lite"/>
    </source>
</evidence>
<dbReference type="Pfam" id="PF08397">
    <property type="entry name" value="IMD"/>
    <property type="match status" value="1"/>
</dbReference>
<dbReference type="InterPro" id="IPR027267">
    <property type="entry name" value="AH/BAR_dom_sf"/>
</dbReference>
<dbReference type="Proteomes" id="UP000230066">
    <property type="component" value="Unassembled WGS sequence"/>
</dbReference>
<keyword evidence="5" id="KW-1185">Reference proteome</keyword>
<dbReference type="EMBL" id="JXXN02001130">
    <property type="protein sequence ID" value="THD25468.1"/>
    <property type="molecule type" value="Genomic_DNA"/>
</dbReference>
<dbReference type="Gene3D" id="1.20.1270.60">
    <property type="entry name" value="Arfaptin homology (AH) domain/BAR domain"/>
    <property type="match status" value="1"/>
</dbReference>